<reference evidence="1" key="1">
    <citation type="submission" date="2022-04" db="EMBL/GenBank/DDBJ databases">
        <title>Jade perch genome.</title>
        <authorList>
            <person name="Chao B."/>
        </authorList>
    </citation>
    <scope>NUCLEOTIDE SEQUENCE</scope>
    <source>
        <strain evidence="1">CB-2022</strain>
    </source>
</reference>
<organism evidence="1 2">
    <name type="scientific">Scortum barcoo</name>
    <name type="common">barcoo grunter</name>
    <dbReference type="NCBI Taxonomy" id="214431"/>
    <lineage>
        <taxon>Eukaryota</taxon>
        <taxon>Metazoa</taxon>
        <taxon>Chordata</taxon>
        <taxon>Craniata</taxon>
        <taxon>Vertebrata</taxon>
        <taxon>Euteleostomi</taxon>
        <taxon>Actinopterygii</taxon>
        <taxon>Neopterygii</taxon>
        <taxon>Teleostei</taxon>
        <taxon>Neoteleostei</taxon>
        <taxon>Acanthomorphata</taxon>
        <taxon>Eupercaria</taxon>
        <taxon>Centrarchiformes</taxon>
        <taxon>Terapontoidei</taxon>
        <taxon>Terapontidae</taxon>
        <taxon>Scortum</taxon>
    </lineage>
</organism>
<evidence type="ECO:0000313" key="1">
    <source>
        <dbReference type="EMBL" id="KAI3363614.1"/>
    </source>
</evidence>
<sequence length="340" mass="37187">MKCRATLDGPDGWSSGWLVDGHHVPTRLRCQQGGGGVMFWAGIMGRELVGPFRVTEGVKMTSEKYVEFLTDHFLPWYKEKNRAFRNKIIFMHGNAPSQAARNTSASLAAMGIKGEKLMVLPWEGFIPMPLSKNHQSSLVSRPQPLRNILVLLFPGPEHASEHAAGARGQLPVGAAAREPPVNYYTACHRPTDGGHSAGQLRTTVPPSEPTAQRPFGAKTPPSSSLTSTKINMKSEMRKPEKPYPFDTLAVKTDISHPISAEPPDVCPRGPKGDLEDGSRTSEWRCHVAVEGEMGLGGEVRDGQREEKVALGEEARPQRDVKSQQTALRRASSPFDTEAPL</sequence>
<dbReference type="Proteomes" id="UP000831701">
    <property type="component" value="Chromosome 13"/>
</dbReference>
<name>A0ACB8W7A5_9TELE</name>
<dbReference type="EMBL" id="CM041543">
    <property type="protein sequence ID" value="KAI3363614.1"/>
    <property type="molecule type" value="Genomic_DNA"/>
</dbReference>
<evidence type="ECO:0000313" key="2">
    <source>
        <dbReference type="Proteomes" id="UP000831701"/>
    </source>
</evidence>
<gene>
    <name evidence="1" type="ORF">L3Q82_001247</name>
</gene>
<proteinExistence type="predicted"/>
<keyword evidence="2" id="KW-1185">Reference proteome</keyword>
<accession>A0ACB8W7A5</accession>
<comment type="caution">
    <text evidence="1">The sequence shown here is derived from an EMBL/GenBank/DDBJ whole genome shotgun (WGS) entry which is preliminary data.</text>
</comment>
<protein>
    <submittedName>
        <fullName evidence="1">Uncharacterized protein</fullName>
    </submittedName>
</protein>